<evidence type="ECO:0000313" key="5">
    <source>
        <dbReference type="Proteomes" id="UP000236728"/>
    </source>
</evidence>
<dbReference type="InterPro" id="IPR050798">
    <property type="entry name" value="YhaM_exoribonuc/phosphodiest"/>
</dbReference>
<keyword evidence="1" id="KW-0378">Hydrolase</keyword>
<name>A0A1H5ZBC0_9BACT</name>
<dbReference type="GO" id="GO:0031125">
    <property type="term" value="P:rRNA 3'-end processing"/>
    <property type="evidence" value="ECO:0007669"/>
    <property type="project" value="TreeGrafter"/>
</dbReference>
<evidence type="ECO:0000259" key="3">
    <source>
        <dbReference type="Pfam" id="PF01966"/>
    </source>
</evidence>
<reference evidence="4 5" key="1">
    <citation type="submission" date="2016-10" db="EMBL/GenBank/DDBJ databases">
        <authorList>
            <person name="de Groot N.N."/>
        </authorList>
    </citation>
    <scope>NUCLEOTIDE SEQUENCE [LARGE SCALE GENOMIC DNA]</scope>
    <source>
        <strain evidence="4 5">DSM 22489</strain>
    </source>
</reference>
<dbReference type="RefSeq" id="WP_103933454.1">
    <property type="nucleotide sequence ID" value="NZ_FNVA01000004.1"/>
</dbReference>
<sequence>MKSFYIADSATFENQTVITYFVVAAVNVREKTSGGQYLAFTLADKSGQFEARMWDNIAKAVETCKAGCYVKAEGIVNAYNGKFQLKVNRIRAAEESEIDPADFVPSSQYNPEEMEAELRSYVDAFAEPHLRALVYAFLDDPEIGPAFRDAPAAKKLHHAWLHGLLEHVLYLVRVLRAVAPFYPEVNLDLVTTGAILHDVGKVRELSWRSTFEYTLEGQLIGHISIAQGMLTEKILDLDAKARASAAESGTEPDLFPPKLRVLLEHMILAHHGKLEFGSPKLPMTPEAMLLSAFDDLEAKFQTLRNAFAEQKAAGKPSGETTEWIRSMDRPLFDSHRWLSEREAETQDAD</sequence>
<dbReference type="PANTHER" id="PTHR37294:SF1">
    <property type="entry name" value="3'-5' EXORIBONUCLEASE YHAM"/>
    <property type="match status" value="1"/>
</dbReference>
<evidence type="ECO:0000313" key="4">
    <source>
        <dbReference type="EMBL" id="SEG33592.1"/>
    </source>
</evidence>
<dbReference type="GO" id="GO:0003676">
    <property type="term" value="F:nucleic acid binding"/>
    <property type="evidence" value="ECO:0007669"/>
    <property type="project" value="InterPro"/>
</dbReference>
<organism evidence="4 5">
    <name type="scientific">Bryocella elongata</name>
    <dbReference type="NCBI Taxonomy" id="863522"/>
    <lineage>
        <taxon>Bacteria</taxon>
        <taxon>Pseudomonadati</taxon>
        <taxon>Acidobacteriota</taxon>
        <taxon>Terriglobia</taxon>
        <taxon>Terriglobales</taxon>
        <taxon>Acidobacteriaceae</taxon>
        <taxon>Bryocella</taxon>
    </lineage>
</organism>
<dbReference type="Proteomes" id="UP000236728">
    <property type="component" value="Unassembled WGS sequence"/>
</dbReference>
<gene>
    <name evidence="4" type="ORF">SAMN05421819_2563</name>
</gene>
<dbReference type="InterPro" id="IPR004365">
    <property type="entry name" value="NA-bd_OB_tRNA"/>
</dbReference>
<dbReference type="Gene3D" id="2.40.50.140">
    <property type="entry name" value="Nucleic acid-binding proteins"/>
    <property type="match status" value="1"/>
</dbReference>
<feature type="domain" description="OB" evidence="2">
    <location>
        <begin position="28"/>
        <end position="91"/>
    </location>
</feature>
<dbReference type="InterPro" id="IPR006674">
    <property type="entry name" value="HD_domain"/>
</dbReference>
<dbReference type="SUPFAM" id="SSF50249">
    <property type="entry name" value="Nucleic acid-binding proteins"/>
    <property type="match status" value="1"/>
</dbReference>
<feature type="domain" description="HD" evidence="3">
    <location>
        <begin position="165"/>
        <end position="298"/>
    </location>
</feature>
<evidence type="ECO:0000259" key="2">
    <source>
        <dbReference type="Pfam" id="PF01336"/>
    </source>
</evidence>
<dbReference type="CDD" id="cd04492">
    <property type="entry name" value="YhaM_OBF_like"/>
    <property type="match status" value="1"/>
</dbReference>
<dbReference type="OrthoDB" id="9778453at2"/>
<dbReference type="EMBL" id="FNVA01000004">
    <property type="protein sequence ID" value="SEG33592.1"/>
    <property type="molecule type" value="Genomic_DNA"/>
</dbReference>
<protein>
    <submittedName>
        <fullName evidence="4">3'-5' exoribonuclease</fullName>
    </submittedName>
</protein>
<evidence type="ECO:0000256" key="1">
    <source>
        <dbReference type="ARBA" id="ARBA00022801"/>
    </source>
</evidence>
<proteinExistence type="predicted"/>
<accession>A0A1H5ZBC0</accession>
<dbReference type="SUPFAM" id="SSF109604">
    <property type="entry name" value="HD-domain/PDEase-like"/>
    <property type="match status" value="1"/>
</dbReference>
<dbReference type="InterPro" id="IPR003607">
    <property type="entry name" value="HD/PDEase_dom"/>
</dbReference>
<dbReference type="AlphaFoldDB" id="A0A1H5ZBC0"/>
<dbReference type="Gene3D" id="1.10.3210.10">
    <property type="entry name" value="Hypothetical protein af1432"/>
    <property type="match status" value="1"/>
</dbReference>
<dbReference type="Pfam" id="PF01966">
    <property type="entry name" value="HD"/>
    <property type="match status" value="1"/>
</dbReference>
<dbReference type="CDD" id="cd00077">
    <property type="entry name" value="HDc"/>
    <property type="match status" value="1"/>
</dbReference>
<dbReference type="PANTHER" id="PTHR37294">
    <property type="entry name" value="3'-5' EXORIBONUCLEASE YHAM"/>
    <property type="match status" value="1"/>
</dbReference>
<dbReference type="InterPro" id="IPR012340">
    <property type="entry name" value="NA-bd_OB-fold"/>
</dbReference>
<dbReference type="GO" id="GO:0016787">
    <property type="term" value="F:hydrolase activity"/>
    <property type="evidence" value="ECO:0007669"/>
    <property type="project" value="UniProtKB-KW"/>
</dbReference>
<dbReference type="Pfam" id="PF01336">
    <property type="entry name" value="tRNA_anti-codon"/>
    <property type="match status" value="1"/>
</dbReference>
<keyword evidence="5" id="KW-1185">Reference proteome</keyword>